<dbReference type="PROSITE" id="PS51681">
    <property type="entry name" value="SAM_MT_NNMT_PNMT_TEMT"/>
    <property type="match status" value="1"/>
</dbReference>
<dbReference type="EMBL" id="JAVFWL010000003">
    <property type="protein sequence ID" value="KAK6743070.1"/>
    <property type="molecule type" value="Genomic_DNA"/>
</dbReference>
<proteinExistence type="inferred from homology"/>
<keyword evidence="3" id="KW-0808">Transferase</keyword>
<evidence type="ECO:0008006" key="7">
    <source>
        <dbReference type="Google" id="ProtNLM"/>
    </source>
</evidence>
<evidence type="ECO:0000313" key="5">
    <source>
        <dbReference type="EMBL" id="KAK6743070.1"/>
    </source>
</evidence>
<name>A0ABR1D017_NECAM</name>
<comment type="caution">
    <text evidence="5">The sequence shown here is derived from an EMBL/GenBank/DDBJ whole genome shotgun (WGS) entry which is preliminary data.</text>
</comment>
<dbReference type="NCBIfam" id="NF041360">
    <property type="entry name" value="GntF_guanitoxin"/>
    <property type="match status" value="1"/>
</dbReference>
<keyword evidence="2" id="KW-0489">Methyltransferase</keyword>
<keyword evidence="4" id="KW-0949">S-adenosyl-L-methionine</keyword>
<dbReference type="Pfam" id="PF01234">
    <property type="entry name" value="NNMT_PNMT_TEMT"/>
    <property type="match status" value="1"/>
</dbReference>
<reference evidence="5 6" key="1">
    <citation type="submission" date="2023-08" db="EMBL/GenBank/DDBJ databases">
        <title>A Necator americanus chromosomal reference genome.</title>
        <authorList>
            <person name="Ilik V."/>
            <person name="Petrzelkova K.J."/>
            <person name="Pardy F."/>
            <person name="Fuh T."/>
            <person name="Niatou-Singa F.S."/>
            <person name="Gouil Q."/>
            <person name="Baker L."/>
            <person name="Ritchie M.E."/>
            <person name="Jex A.R."/>
            <person name="Gazzola D."/>
            <person name="Li H."/>
            <person name="Toshio Fujiwara R."/>
            <person name="Zhan B."/>
            <person name="Aroian R.V."/>
            <person name="Pafco B."/>
            <person name="Schwarz E.M."/>
        </authorList>
    </citation>
    <scope>NUCLEOTIDE SEQUENCE [LARGE SCALE GENOMIC DNA]</scope>
    <source>
        <strain evidence="5 6">Aroian</strain>
        <tissue evidence="5">Whole animal</tissue>
    </source>
</reference>
<sequence>MVKTAATVSSEAQGRIASINMANHIAQSNGYRAKVSHSNRSHATERLCHRVEQTTKIPFCLPFMSNAVRASLRKAGLQDSVRVVDIPPVNLKRQLVDNRAYDRLCETPNCIVCPNGRQGDCVVSEVIYLITCQLCAYRRQCHDYTPFKIAVTILARESDVLVRKTLEAFYIMAKSPIINRKEECIAVTNELAPYQDLCGDSIENGTRMSLFALPVFAHTIQQSLAPEQRESLLDVGAGPTVYSALCFRDVVRRIYLSDYLSKNLDVLKLWRNNTSTYDWKPTIKVIRRTEGGLPLSESEMDELEEKARAVVKCGGIMCANVHDDPVVPELKGEQVDVLVSIFTLESACQTYTQYCQAVKNMMKHLRSGGRIVLGSVLEDQSYNSGKDVIFHLLHLTEDQILNALGSAGINQDTVKKYVLKEDGVIFLMAVKN</sequence>
<evidence type="ECO:0000256" key="1">
    <source>
        <dbReference type="ARBA" id="ARBA00007996"/>
    </source>
</evidence>
<evidence type="ECO:0000256" key="2">
    <source>
        <dbReference type="ARBA" id="ARBA00022603"/>
    </source>
</evidence>
<dbReference type="InterPro" id="IPR000940">
    <property type="entry name" value="NNMT_TEMT_trans"/>
</dbReference>
<evidence type="ECO:0000313" key="6">
    <source>
        <dbReference type="Proteomes" id="UP001303046"/>
    </source>
</evidence>
<keyword evidence="6" id="KW-1185">Reference proteome</keyword>
<dbReference type="InterPro" id="IPR029063">
    <property type="entry name" value="SAM-dependent_MTases_sf"/>
</dbReference>
<comment type="similarity">
    <text evidence="1">Belongs to the class I-like SAM-binding methyltransferase superfamily. NNMT/PNMT/TEMT family.</text>
</comment>
<organism evidence="5 6">
    <name type="scientific">Necator americanus</name>
    <name type="common">Human hookworm</name>
    <dbReference type="NCBI Taxonomy" id="51031"/>
    <lineage>
        <taxon>Eukaryota</taxon>
        <taxon>Metazoa</taxon>
        <taxon>Ecdysozoa</taxon>
        <taxon>Nematoda</taxon>
        <taxon>Chromadorea</taxon>
        <taxon>Rhabditida</taxon>
        <taxon>Rhabditina</taxon>
        <taxon>Rhabditomorpha</taxon>
        <taxon>Strongyloidea</taxon>
        <taxon>Ancylostomatidae</taxon>
        <taxon>Bunostominae</taxon>
        <taxon>Necator</taxon>
    </lineage>
</organism>
<dbReference type="InterPro" id="IPR053384">
    <property type="entry name" value="SAM-dep_methyltransferase"/>
</dbReference>
<dbReference type="SUPFAM" id="SSF53335">
    <property type="entry name" value="S-adenosyl-L-methionine-dependent methyltransferases"/>
    <property type="match status" value="1"/>
</dbReference>
<accession>A0ABR1D017</accession>
<evidence type="ECO:0000256" key="4">
    <source>
        <dbReference type="ARBA" id="ARBA00022691"/>
    </source>
</evidence>
<evidence type="ECO:0000256" key="3">
    <source>
        <dbReference type="ARBA" id="ARBA00022679"/>
    </source>
</evidence>
<dbReference type="Gene3D" id="3.40.50.150">
    <property type="entry name" value="Vaccinia Virus protein VP39"/>
    <property type="match status" value="1"/>
</dbReference>
<protein>
    <recommendedName>
        <fullName evidence="7">NNMT/PNMT/TEMT family protein</fullName>
    </recommendedName>
</protein>
<gene>
    <name evidence="5" type="primary">Necator_chrIII.g11139</name>
    <name evidence="5" type="ORF">RB195_010374</name>
</gene>
<dbReference type="PANTHER" id="PTHR10867:SF38">
    <property type="entry name" value="NICOTINAMIDE N-METHYLTRANSFERASE"/>
    <property type="match status" value="1"/>
</dbReference>
<dbReference type="Proteomes" id="UP001303046">
    <property type="component" value="Unassembled WGS sequence"/>
</dbReference>
<dbReference type="PANTHER" id="PTHR10867">
    <property type="entry name" value="NNMT/PNMT/TEMT FAMILY MEMBER"/>
    <property type="match status" value="1"/>
</dbReference>